<dbReference type="InterPro" id="IPR001878">
    <property type="entry name" value="Znf_CCHC"/>
</dbReference>
<keyword evidence="6" id="KW-0539">Nucleus</keyword>
<evidence type="ECO:0000256" key="5">
    <source>
        <dbReference type="ARBA" id="ARBA00022833"/>
    </source>
</evidence>
<gene>
    <name evidence="9" type="ORF">Aspvir_007119</name>
</gene>
<dbReference type="GO" id="GO:0071037">
    <property type="term" value="P:nuclear polyadenylation-dependent snRNA catabolic process"/>
    <property type="evidence" value="ECO:0007669"/>
    <property type="project" value="TreeGrafter"/>
</dbReference>
<dbReference type="GO" id="GO:0071031">
    <property type="term" value="P:nuclear mRNA surveillance of mRNA 3'-end processing"/>
    <property type="evidence" value="ECO:0007669"/>
    <property type="project" value="TreeGrafter"/>
</dbReference>
<comment type="subcellular location">
    <subcellularLocation>
        <location evidence="1">Nucleus</location>
    </subcellularLocation>
</comment>
<dbReference type="AlphaFoldDB" id="A0A9P3BV52"/>
<keyword evidence="5" id="KW-0862">Zinc</keyword>
<dbReference type="GO" id="GO:0071035">
    <property type="term" value="P:nuclear polyadenylation-dependent rRNA catabolic process"/>
    <property type="evidence" value="ECO:0007669"/>
    <property type="project" value="TreeGrafter"/>
</dbReference>
<evidence type="ECO:0000256" key="3">
    <source>
        <dbReference type="ARBA" id="ARBA00022737"/>
    </source>
</evidence>
<sequence>MTGSSDNENDSRTASVGVQRSRLNDSTDSSRPNSSDPNLNPQKRQRRNGKSVVPDVRDFIPQGAAFTAVSLEIDPDSTSSSGSESSDGDGDGESTTSDAEKQNIARTNPQTPAINWNKASKSGIRTSLSKRADRTGDDKQASSQFKAVNDKFWRSRSASVSSDGGDQDVTLVENEGDMEEGELDEETSAESSDMDQSADSDDSVSLDSEADDSILLNIGDQNDQTDGLSAEVNPVSVNGTAAERTATGGRSTMSKEESHRLFSQKYSVAPTILADLDRNDMEVQARCLFLDREINDINLQLPISCTECFKEGHLAAVCPSKECVHCGAWNQHQSIFCPSWRRCQRCRERGHDEEQCSSLLKGSASEIPCDLCGSSSHLELQCDMMWKIPRQELPSGPVLVSISCSHCTSNRHLVGDCPSLSRSMVSSSFTLRGIDPHMVTNINSVTSGRQGGPAPRRGQSGMQIRGRADRPSASSDSEDMMPRGNRRQPIGRNANANANRPSIRIGSGIGRGKNLAPAGPRASDRDTRQTYRDRQDYGGPNSRQRSLSPNGRPSRGRANDRRKPPPRSPPRNRPEPSRQTRGGGNGGGRGGRGGRGGGGGNKRGGSNGGPSGDGYRPMPSAAKKNWDRYRL</sequence>
<dbReference type="GeneID" id="66935101"/>
<evidence type="ECO:0000256" key="7">
    <source>
        <dbReference type="SAM" id="MobiDB-lite"/>
    </source>
</evidence>
<reference evidence="9 10" key="1">
    <citation type="submission" date="2021-02" db="EMBL/GenBank/DDBJ databases">
        <title>Pan-genome distribution and transcriptional activeness of fungal secondary metabolism genes in Aspergillus section Fumigati.</title>
        <authorList>
            <person name="Takahashi H."/>
            <person name="Umemura M."/>
            <person name="Ninomiya A."/>
            <person name="Kusuya Y."/>
            <person name="Urayama S."/>
            <person name="Shimizu M."/>
            <person name="Watanabe A."/>
            <person name="Kamei K."/>
            <person name="Yaguchi T."/>
            <person name="Hagiwara D."/>
        </authorList>
    </citation>
    <scope>NUCLEOTIDE SEQUENCE [LARGE SCALE GENOMIC DNA]</scope>
    <source>
        <strain evidence="9 10">IFM 47045</strain>
    </source>
</reference>
<dbReference type="Gene3D" id="4.10.60.10">
    <property type="entry name" value="Zinc finger, CCHC-type"/>
    <property type="match status" value="1"/>
</dbReference>
<dbReference type="GO" id="GO:0031499">
    <property type="term" value="C:TRAMP complex"/>
    <property type="evidence" value="ECO:0007669"/>
    <property type="project" value="TreeGrafter"/>
</dbReference>
<dbReference type="PANTHER" id="PTHR46543">
    <property type="entry name" value="ZINC FINGER CCHC DOMAIN-CONTAINING PROTEIN 7"/>
    <property type="match status" value="1"/>
</dbReference>
<name>A0A9P3BV52_ASPVI</name>
<feature type="domain" description="CCHC-type" evidence="8">
    <location>
        <begin position="304"/>
        <end position="320"/>
    </location>
</feature>
<feature type="compositionally biased region" description="Low complexity" evidence="7">
    <location>
        <begin position="76"/>
        <end position="85"/>
    </location>
</feature>
<feature type="compositionally biased region" description="Polar residues" evidence="7">
    <location>
        <begin position="541"/>
        <end position="551"/>
    </location>
</feature>
<evidence type="ECO:0000256" key="6">
    <source>
        <dbReference type="ARBA" id="ARBA00023242"/>
    </source>
</evidence>
<evidence type="ECO:0000259" key="8">
    <source>
        <dbReference type="SMART" id="SM00343"/>
    </source>
</evidence>
<dbReference type="EMBL" id="BOPL01000005">
    <property type="protein sequence ID" value="GIK03053.1"/>
    <property type="molecule type" value="Genomic_DNA"/>
</dbReference>
<keyword evidence="3" id="KW-0677">Repeat</keyword>
<comment type="caution">
    <text evidence="9">The sequence shown here is derived from an EMBL/GenBank/DDBJ whole genome shotgun (WGS) entry which is preliminary data.</text>
</comment>
<organism evidence="9 10">
    <name type="scientific">Aspergillus viridinutans</name>
    <dbReference type="NCBI Taxonomy" id="75553"/>
    <lineage>
        <taxon>Eukaryota</taxon>
        <taxon>Fungi</taxon>
        <taxon>Dikarya</taxon>
        <taxon>Ascomycota</taxon>
        <taxon>Pezizomycotina</taxon>
        <taxon>Eurotiomycetes</taxon>
        <taxon>Eurotiomycetidae</taxon>
        <taxon>Eurotiales</taxon>
        <taxon>Aspergillaceae</taxon>
        <taxon>Aspergillus</taxon>
        <taxon>Aspergillus subgen. Fumigati</taxon>
    </lineage>
</organism>
<feature type="compositionally biased region" description="Low complexity" evidence="7">
    <location>
        <begin position="452"/>
        <end position="461"/>
    </location>
</feature>
<dbReference type="SMART" id="SM00343">
    <property type="entry name" value="ZnF_C2HC"/>
    <property type="match status" value="4"/>
</dbReference>
<dbReference type="GO" id="GO:0003723">
    <property type="term" value="F:RNA binding"/>
    <property type="evidence" value="ECO:0007669"/>
    <property type="project" value="TreeGrafter"/>
</dbReference>
<accession>A0A9P3BV52</accession>
<proteinExistence type="predicted"/>
<evidence type="ECO:0000313" key="10">
    <source>
        <dbReference type="Proteomes" id="UP000710440"/>
    </source>
</evidence>
<feature type="domain" description="CCHC-type" evidence="8">
    <location>
        <begin position="368"/>
        <end position="384"/>
    </location>
</feature>
<keyword evidence="4" id="KW-0863">Zinc-finger</keyword>
<evidence type="ECO:0000256" key="1">
    <source>
        <dbReference type="ARBA" id="ARBA00004123"/>
    </source>
</evidence>
<dbReference type="GO" id="GO:0071039">
    <property type="term" value="P:nuclear polyadenylation-dependent CUT catabolic process"/>
    <property type="evidence" value="ECO:0007669"/>
    <property type="project" value="TreeGrafter"/>
</dbReference>
<feature type="region of interest" description="Disordered" evidence="7">
    <location>
        <begin position="1"/>
        <end position="207"/>
    </location>
</feature>
<feature type="compositionally biased region" description="Gly residues" evidence="7">
    <location>
        <begin position="581"/>
        <end position="612"/>
    </location>
</feature>
<feature type="compositionally biased region" description="Basic and acidic residues" evidence="7">
    <location>
        <begin position="130"/>
        <end position="140"/>
    </location>
</feature>
<evidence type="ECO:0000256" key="2">
    <source>
        <dbReference type="ARBA" id="ARBA00022723"/>
    </source>
</evidence>
<feature type="compositionally biased region" description="Basic and acidic residues" evidence="7">
    <location>
        <begin position="522"/>
        <end position="536"/>
    </location>
</feature>
<evidence type="ECO:0000313" key="9">
    <source>
        <dbReference type="EMBL" id="GIK03053.1"/>
    </source>
</evidence>
<feature type="domain" description="CCHC-type" evidence="8">
    <location>
        <begin position="403"/>
        <end position="419"/>
    </location>
</feature>
<dbReference type="GO" id="GO:0071036">
    <property type="term" value="P:nuclear polyadenylation-dependent snoRNA catabolic process"/>
    <property type="evidence" value="ECO:0007669"/>
    <property type="project" value="TreeGrafter"/>
</dbReference>
<dbReference type="PANTHER" id="PTHR46543:SF1">
    <property type="entry name" value="ZINC FINGER CCHC DOMAIN-CONTAINING PROTEIN 7"/>
    <property type="match status" value="1"/>
</dbReference>
<feature type="compositionally biased region" description="Polar residues" evidence="7">
    <location>
        <begin position="24"/>
        <end position="42"/>
    </location>
</feature>
<protein>
    <recommendedName>
        <fullName evidence="8">CCHC-type domain-containing protein</fullName>
    </recommendedName>
</protein>
<dbReference type="RefSeq" id="XP_043126239.1">
    <property type="nucleotide sequence ID" value="XM_043270304.1"/>
</dbReference>
<dbReference type="GO" id="GO:0071038">
    <property type="term" value="P:TRAMP-dependent tRNA surveillance pathway"/>
    <property type="evidence" value="ECO:0007669"/>
    <property type="project" value="TreeGrafter"/>
</dbReference>
<dbReference type="InterPro" id="IPR051644">
    <property type="entry name" value="TRAMP_AT-DNA-binding"/>
</dbReference>
<feature type="compositionally biased region" description="Polar residues" evidence="7">
    <location>
        <begin position="1"/>
        <end position="18"/>
    </location>
</feature>
<keyword evidence="10" id="KW-1185">Reference proteome</keyword>
<keyword evidence="2" id="KW-0479">Metal-binding</keyword>
<feature type="compositionally biased region" description="Acidic residues" evidence="7">
    <location>
        <begin position="174"/>
        <end position="207"/>
    </location>
</feature>
<dbReference type="Proteomes" id="UP000710440">
    <property type="component" value="Unassembled WGS sequence"/>
</dbReference>
<feature type="domain" description="CCHC-type" evidence="8">
    <location>
        <begin position="342"/>
        <end position="358"/>
    </location>
</feature>
<feature type="compositionally biased region" description="Polar residues" evidence="7">
    <location>
        <begin position="104"/>
        <end position="129"/>
    </location>
</feature>
<feature type="region of interest" description="Disordered" evidence="7">
    <location>
        <begin position="441"/>
        <end position="631"/>
    </location>
</feature>
<dbReference type="OrthoDB" id="7608935at2759"/>
<evidence type="ECO:0000256" key="4">
    <source>
        <dbReference type="ARBA" id="ARBA00022771"/>
    </source>
</evidence>
<dbReference type="GO" id="GO:0008270">
    <property type="term" value="F:zinc ion binding"/>
    <property type="evidence" value="ECO:0007669"/>
    <property type="project" value="UniProtKB-KW"/>
</dbReference>